<evidence type="ECO:0008006" key="4">
    <source>
        <dbReference type="Google" id="ProtNLM"/>
    </source>
</evidence>
<evidence type="ECO:0000313" key="3">
    <source>
        <dbReference type="Proteomes" id="UP000502498"/>
    </source>
</evidence>
<proteinExistence type="predicted"/>
<evidence type="ECO:0000256" key="1">
    <source>
        <dbReference type="SAM" id="SignalP"/>
    </source>
</evidence>
<accession>A0A7D4U9I8</accession>
<protein>
    <recommendedName>
        <fullName evidence="4">Lipoprotein</fullName>
    </recommendedName>
</protein>
<feature type="chain" id="PRO_5038990838" description="Lipoprotein" evidence="1">
    <location>
        <begin position="21"/>
        <end position="297"/>
    </location>
</feature>
<name>A0A7D4U9I8_9MICO</name>
<evidence type="ECO:0000313" key="2">
    <source>
        <dbReference type="EMBL" id="QKJ20766.1"/>
    </source>
</evidence>
<dbReference type="EMBL" id="CP054038">
    <property type="protein sequence ID" value="QKJ20766.1"/>
    <property type="molecule type" value="Genomic_DNA"/>
</dbReference>
<dbReference type="PROSITE" id="PS51257">
    <property type="entry name" value="PROKAR_LIPOPROTEIN"/>
    <property type="match status" value="1"/>
</dbReference>
<reference evidence="2 3" key="1">
    <citation type="submission" date="2020-05" db="EMBL/GenBank/DDBJ databases">
        <title>Strain PA2F3 complete genome.</title>
        <authorList>
            <person name="Kim Y.-S."/>
            <person name="Kim S.-J."/>
            <person name="Jung H.-k."/>
            <person name="Kim S.-E."/>
            <person name="Kim K.-H."/>
        </authorList>
    </citation>
    <scope>NUCLEOTIDE SEQUENCE [LARGE SCALE GENOMIC DNA]</scope>
    <source>
        <strain evidence="2 3">PA2F3</strain>
    </source>
</reference>
<keyword evidence="1" id="KW-0732">Signal</keyword>
<dbReference type="RefSeq" id="WP_172991191.1">
    <property type="nucleotide sequence ID" value="NZ_CP054038.1"/>
</dbReference>
<gene>
    <name evidence="2" type="ORF">HQM25_16310</name>
</gene>
<dbReference type="AlphaFoldDB" id="A0A7D4U9I8"/>
<dbReference type="Proteomes" id="UP000502498">
    <property type="component" value="Chromosome"/>
</dbReference>
<sequence length="297" mass="30494">MVARGRAVAALSTAVQVAMLGALLVACDPAGPPSPSPDAVPAGLEVALVQLRGDVAARQAQVQVSNGSDEAVVIGDVRVQDERFDGEATRVVAGRTTTVPPGGRVEIRVQLPEMACAGDGTVDAAPVVLLDLGGDAGEPVRAAATDPLGFVGPLHERECRAQALGAAVDLAFTSFTTFATGSPGMLRLEMTPTGDSATEVTIVAVEGTNLLDFGDASVDGTFPIDADVTADGAAQGVDVPIVPFRCDPHAVQEDKRGTIFDVRVIVDGEPGEIELFVGDALRGRILTWVAQWCGFGT</sequence>
<organism evidence="2 3">
    <name type="scientific">Microbacterium hominis</name>
    <dbReference type="NCBI Taxonomy" id="162426"/>
    <lineage>
        <taxon>Bacteria</taxon>
        <taxon>Bacillati</taxon>
        <taxon>Actinomycetota</taxon>
        <taxon>Actinomycetes</taxon>
        <taxon>Micrococcales</taxon>
        <taxon>Microbacteriaceae</taxon>
        <taxon>Microbacterium</taxon>
    </lineage>
</organism>
<feature type="signal peptide" evidence="1">
    <location>
        <begin position="1"/>
        <end position="20"/>
    </location>
</feature>